<accession>A0A183PSD7</accession>
<gene>
    <name evidence="1" type="ORF">SMTD_LOCUS17273</name>
</gene>
<protein>
    <submittedName>
        <fullName evidence="1">Uncharacterized protein</fullName>
    </submittedName>
</protein>
<dbReference type="Proteomes" id="UP000269396">
    <property type="component" value="Unassembled WGS sequence"/>
</dbReference>
<evidence type="ECO:0000313" key="1">
    <source>
        <dbReference type="EMBL" id="VDP73714.1"/>
    </source>
</evidence>
<name>A0A183PSD7_9TREM</name>
<evidence type="ECO:0000313" key="2">
    <source>
        <dbReference type="Proteomes" id="UP000269396"/>
    </source>
</evidence>
<dbReference type="AlphaFoldDB" id="A0A183PSD7"/>
<reference evidence="1 2" key="1">
    <citation type="submission" date="2018-11" db="EMBL/GenBank/DDBJ databases">
        <authorList>
            <consortium name="Pathogen Informatics"/>
        </authorList>
    </citation>
    <scope>NUCLEOTIDE SEQUENCE [LARGE SCALE GENOMIC DNA]</scope>
    <source>
        <strain>Denwood</strain>
        <strain evidence="2">Zambia</strain>
    </source>
</reference>
<proteinExistence type="predicted"/>
<dbReference type="EMBL" id="UZAL01038455">
    <property type="protein sequence ID" value="VDP73714.1"/>
    <property type="molecule type" value="Genomic_DNA"/>
</dbReference>
<sequence>MNNSASIGTTRCICKRIFSPMTNFITKLMRFFKQTQFTNSCTNMTRIQ</sequence>
<organism evidence="1 2">
    <name type="scientific">Schistosoma mattheei</name>
    <dbReference type="NCBI Taxonomy" id="31246"/>
    <lineage>
        <taxon>Eukaryota</taxon>
        <taxon>Metazoa</taxon>
        <taxon>Spiralia</taxon>
        <taxon>Lophotrochozoa</taxon>
        <taxon>Platyhelminthes</taxon>
        <taxon>Trematoda</taxon>
        <taxon>Digenea</taxon>
        <taxon>Strigeidida</taxon>
        <taxon>Schistosomatoidea</taxon>
        <taxon>Schistosomatidae</taxon>
        <taxon>Schistosoma</taxon>
    </lineage>
</organism>
<keyword evidence="2" id="KW-1185">Reference proteome</keyword>